<feature type="transmembrane region" description="Helical" evidence="2">
    <location>
        <begin position="560"/>
        <end position="580"/>
    </location>
</feature>
<evidence type="ECO:0000256" key="2">
    <source>
        <dbReference type="SAM" id="Phobius"/>
    </source>
</evidence>
<feature type="region of interest" description="Disordered" evidence="1">
    <location>
        <begin position="741"/>
        <end position="779"/>
    </location>
</feature>
<feature type="region of interest" description="Disordered" evidence="1">
    <location>
        <begin position="583"/>
        <end position="655"/>
    </location>
</feature>
<sequence>MSDMNLQHQDDDRNSTAAREQDAKQAAASSSQHSSFSTDASADGVGIPESVGNSPFDKLYRPPSLDDIVLGAASPDDSGESDDKVRSTGELSLFDLAGVRGERTNRPAGTRDAGAASAAASGIDSADGSKTDDKRTATTHDDDSHDAVAHADAAQADVPTVSPEFSATADFPSVYDSSVFAVPATSGGEHPHDGGPTPAANADAAAAKSDESDKDLDDDTVSRDDVEQHRGLFAFAFGGRRRRRHGRDAEASADAQPSDETQSAGESPAAAEPNVAPESNTASETNTDAEATTVFKPSDVADLATTTIAPVTGVEPATGVADGSESGDANAPAAGEQPAPKLSDEELAQIAKQRHAKRKKILRGIVTPILAVLAVASFVFGALNMTVWKPNPHVAASAQTTTQYVVSDPGVLALADNTVDITVKSASDAQVCVAVAAPRDATGWLSGQQYTRISGLETWQKFSTQQTKIDADDSGSGSSSSASASNGQNDSQGVAFQDSDMWESVQCGQGSATLKWKGAGSDRVVLIDANAGSTDANAAADATVTMSWTRAQVPDFATPFYFVGGLLVIMAVLVATIFSIEDHRRRKKQVESPAEPEPEPEPGERPHWMHGRSESSSRRRGERRHSHRRSRRHRNREAEAAVEATENATAAVGESASGPAILDVTAVNMLEQQTPGSDAASGPSIEFTPGETDAHGVDTVEPNGADAGGSGDDTEVGTSTSQITADELQDYFARLAAENAANQAAANAGEESSEANDSAADGSADENTDETDETTKEGK</sequence>
<proteinExistence type="predicted"/>
<feature type="compositionally biased region" description="Basic and acidic residues" evidence="1">
    <location>
        <begin position="220"/>
        <end position="230"/>
    </location>
</feature>
<feature type="compositionally biased region" description="Polar residues" evidence="1">
    <location>
        <begin position="277"/>
        <end position="290"/>
    </location>
</feature>
<dbReference type="EMBL" id="PEBI01000001">
    <property type="protein sequence ID" value="PJM73983.1"/>
    <property type="molecule type" value="Genomic_DNA"/>
</dbReference>
<evidence type="ECO:0000313" key="4">
    <source>
        <dbReference type="Proteomes" id="UP000229095"/>
    </source>
</evidence>
<dbReference type="OrthoDB" id="3249401at2"/>
<feature type="region of interest" description="Disordered" evidence="1">
    <location>
        <begin position="1"/>
        <end position="168"/>
    </location>
</feature>
<feature type="compositionally biased region" description="Low complexity" evidence="1">
    <location>
        <begin position="741"/>
        <end position="762"/>
    </location>
</feature>
<keyword evidence="2" id="KW-0472">Membrane</keyword>
<feature type="compositionally biased region" description="Basic and acidic residues" evidence="1">
    <location>
        <begin position="127"/>
        <end position="149"/>
    </location>
</feature>
<feature type="compositionally biased region" description="Low complexity" evidence="1">
    <location>
        <begin position="112"/>
        <end position="126"/>
    </location>
</feature>
<feature type="region of interest" description="Disordered" evidence="1">
    <location>
        <begin position="314"/>
        <end position="343"/>
    </location>
</feature>
<dbReference type="Proteomes" id="UP000229095">
    <property type="component" value="Unassembled WGS sequence"/>
</dbReference>
<dbReference type="AlphaFoldDB" id="A0A2M9HAZ0"/>
<dbReference type="RefSeq" id="WP_100510126.1">
    <property type="nucleotide sequence ID" value="NZ_PEBI01000001.1"/>
</dbReference>
<reference evidence="3 4" key="1">
    <citation type="submission" date="2017-10" db="EMBL/GenBank/DDBJ databases">
        <title>Draft genome sequences of strains TRE 1, TRE 9, TRE H and TRI 7, isolated from tamarins, belonging to four potential novel Bifidobacterium species.</title>
        <authorList>
            <person name="Mattarelli P."/>
            <person name="Modesto M."/>
            <person name="Puglisi E."/>
            <person name="Morelli L."/>
            <person name="Spezio C."/>
            <person name="Bonetti A."/>
            <person name="Sandri C."/>
        </authorList>
    </citation>
    <scope>NUCLEOTIDE SEQUENCE [LARGE SCALE GENOMIC DNA]</scope>
    <source>
        <strain evidence="4">TRE1</strain>
    </source>
</reference>
<accession>A0A2M9HAZ0</accession>
<feature type="compositionally biased region" description="Low complexity" evidence="1">
    <location>
        <begin position="24"/>
        <end position="42"/>
    </location>
</feature>
<feature type="compositionally biased region" description="Basic residues" evidence="1">
    <location>
        <begin position="620"/>
        <end position="635"/>
    </location>
</feature>
<feature type="compositionally biased region" description="Low complexity" evidence="1">
    <location>
        <begin position="474"/>
        <end position="492"/>
    </location>
</feature>
<feature type="compositionally biased region" description="Basic and acidic residues" evidence="1">
    <location>
        <begin position="8"/>
        <end position="23"/>
    </location>
</feature>
<name>A0A2M9HAZ0_9BIFI</name>
<evidence type="ECO:0000256" key="1">
    <source>
        <dbReference type="SAM" id="MobiDB-lite"/>
    </source>
</evidence>
<keyword evidence="2" id="KW-0812">Transmembrane</keyword>
<feature type="compositionally biased region" description="Basic and acidic residues" evidence="1">
    <location>
        <begin position="602"/>
        <end position="619"/>
    </location>
</feature>
<feature type="compositionally biased region" description="Acidic residues" evidence="1">
    <location>
        <begin position="763"/>
        <end position="772"/>
    </location>
</feature>
<keyword evidence="4" id="KW-1185">Reference proteome</keyword>
<feature type="compositionally biased region" description="Low complexity" evidence="1">
    <location>
        <begin position="641"/>
        <end position="654"/>
    </location>
</feature>
<feature type="transmembrane region" description="Helical" evidence="2">
    <location>
        <begin position="361"/>
        <end position="383"/>
    </location>
</feature>
<feature type="region of interest" description="Disordered" evidence="1">
    <location>
        <begin position="674"/>
        <end position="725"/>
    </location>
</feature>
<protein>
    <submittedName>
        <fullName evidence="3">Uncharacterized protein</fullName>
    </submittedName>
</protein>
<organism evidence="3 4">
    <name type="scientific">Bifidobacterium primatium</name>
    <dbReference type="NCBI Taxonomy" id="2045438"/>
    <lineage>
        <taxon>Bacteria</taxon>
        <taxon>Bacillati</taxon>
        <taxon>Actinomycetota</taxon>
        <taxon>Actinomycetes</taxon>
        <taxon>Bifidobacteriales</taxon>
        <taxon>Bifidobacteriaceae</taxon>
        <taxon>Bifidobacterium</taxon>
    </lineage>
</organism>
<gene>
    <name evidence="3" type="ORF">CS006_02210</name>
</gene>
<comment type="caution">
    <text evidence="3">The sequence shown here is derived from an EMBL/GenBank/DDBJ whole genome shotgun (WGS) entry which is preliminary data.</text>
</comment>
<feature type="region of interest" description="Disordered" evidence="1">
    <location>
        <begin position="181"/>
        <end position="298"/>
    </location>
</feature>
<feature type="region of interest" description="Disordered" evidence="1">
    <location>
        <begin position="467"/>
        <end position="494"/>
    </location>
</feature>
<keyword evidence="2" id="KW-1133">Transmembrane helix</keyword>
<evidence type="ECO:0000313" key="3">
    <source>
        <dbReference type="EMBL" id="PJM73983.1"/>
    </source>
</evidence>